<keyword evidence="8" id="KW-0175">Coiled coil</keyword>
<dbReference type="PRINTS" id="PR00799">
    <property type="entry name" value="TRANSAMINASE"/>
</dbReference>
<dbReference type="GO" id="GO:0042802">
    <property type="term" value="F:identical protein binding"/>
    <property type="evidence" value="ECO:0007669"/>
    <property type="project" value="TreeGrafter"/>
</dbReference>
<dbReference type="FunFam" id="3.40.640.10:FF:000015">
    <property type="entry name" value="Aspartate aminotransferase"/>
    <property type="match status" value="1"/>
</dbReference>
<evidence type="ECO:0000256" key="2">
    <source>
        <dbReference type="ARBA" id="ARBA00007441"/>
    </source>
</evidence>
<dbReference type="InterPro" id="IPR004838">
    <property type="entry name" value="NHTrfase_class1_PyrdxlP-BS"/>
</dbReference>
<feature type="domain" description="Aminotransferase class I/classII large" evidence="9">
    <location>
        <begin position="28"/>
        <end position="392"/>
    </location>
</feature>
<gene>
    <name evidence="10" type="ORF">H9850_02615</name>
</gene>
<evidence type="ECO:0000256" key="7">
    <source>
        <dbReference type="RuleBase" id="RU000481"/>
    </source>
</evidence>
<evidence type="ECO:0000313" key="10">
    <source>
        <dbReference type="EMBL" id="HIX56345.1"/>
    </source>
</evidence>
<dbReference type="GO" id="GO:0005829">
    <property type="term" value="C:cytosol"/>
    <property type="evidence" value="ECO:0007669"/>
    <property type="project" value="TreeGrafter"/>
</dbReference>
<evidence type="ECO:0000256" key="5">
    <source>
        <dbReference type="ARBA" id="ARBA00022679"/>
    </source>
</evidence>
<dbReference type="AlphaFoldDB" id="A0A9D1WBX1"/>
<dbReference type="SUPFAM" id="SSF53383">
    <property type="entry name" value="PLP-dependent transferases"/>
    <property type="match status" value="1"/>
</dbReference>
<sequence>MFFDHLELAPADPILGLTDAFKADTNPKKVNLGVGVYQNEHGVTPVLKCVKEAEKLLLETETSKSYLPITGHPEYGRLTRELIFGANSPLVSDGRAVTCHCPGGTGALRIAADFIYQQHIASRVWISDPTWGNHFQIMEAAGLKTERYPYYDRASHSLAFDRMIDTLEQAQEGDVVILHACCHNPTGIDPTPEQWDELSAFLARKKLLPLIDFAYQGFGKGLEEDAYGVRKILERNNEVLIASSFSKNFGMYNERVGALTCVCADKDTCVKATSQIKLSIRCAISNPPAHGEKVVINVLSNPDLRNMWEQELNEMRERMRRMRVLLAEKLKEADAGDFDFITLQNGMFSFSGLNKEQVEKLRSEYGIYIVGSGRMCVAGINDNNVDYLAHAIADVVKASK</sequence>
<evidence type="ECO:0000259" key="9">
    <source>
        <dbReference type="Pfam" id="PF00155"/>
    </source>
</evidence>
<dbReference type="NCBIfam" id="NF006719">
    <property type="entry name" value="PRK09257.1"/>
    <property type="match status" value="1"/>
</dbReference>
<dbReference type="GO" id="GO:0004838">
    <property type="term" value="F:L-tyrosine-2-oxoglutarate transaminase activity"/>
    <property type="evidence" value="ECO:0007669"/>
    <property type="project" value="TreeGrafter"/>
</dbReference>
<keyword evidence="5 7" id="KW-0808">Transferase</keyword>
<keyword evidence="4 7" id="KW-0032">Aminotransferase</keyword>
<dbReference type="InterPro" id="IPR015422">
    <property type="entry name" value="PyrdxlP-dep_Trfase_small"/>
</dbReference>
<dbReference type="CDD" id="cd00609">
    <property type="entry name" value="AAT_like"/>
    <property type="match status" value="1"/>
</dbReference>
<reference evidence="10" key="2">
    <citation type="submission" date="2021-04" db="EMBL/GenBank/DDBJ databases">
        <authorList>
            <person name="Gilroy R."/>
        </authorList>
    </citation>
    <scope>NUCLEOTIDE SEQUENCE</scope>
    <source>
        <strain evidence="10">USASDec5-558</strain>
    </source>
</reference>
<keyword evidence="6" id="KW-0663">Pyridoxal phosphate</keyword>
<comment type="caution">
    <text evidence="10">The sequence shown here is derived from an EMBL/GenBank/DDBJ whole genome shotgun (WGS) entry which is preliminary data.</text>
</comment>
<accession>A0A9D1WBX1</accession>
<dbReference type="FunFam" id="3.90.1150.10:FF:000001">
    <property type="entry name" value="Aspartate aminotransferase"/>
    <property type="match status" value="1"/>
</dbReference>
<evidence type="ECO:0000313" key="11">
    <source>
        <dbReference type="Proteomes" id="UP000886829"/>
    </source>
</evidence>
<organism evidence="10 11">
    <name type="scientific">Candidatus Anaerobiospirillum pullistercoris</name>
    <dbReference type="NCBI Taxonomy" id="2838452"/>
    <lineage>
        <taxon>Bacteria</taxon>
        <taxon>Pseudomonadati</taxon>
        <taxon>Pseudomonadota</taxon>
        <taxon>Gammaproteobacteria</taxon>
        <taxon>Aeromonadales</taxon>
        <taxon>Succinivibrionaceae</taxon>
        <taxon>Anaerobiospirillum</taxon>
    </lineage>
</organism>
<comment type="cofactor">
    <cofactor evidence="1 7">
        <name>pyridoxal 5'-phosphate</name>
        <dbReference type="ChEBI" id="CHEBI:597326"/>
    </cofactor>
</comment>
<comment type="similarity">
    <text evidence="2 7">Belongs to the class-I pyridoxal-phosphate-dependent aminotransferase family.</text>
</comment>
<dbReference type="GO" id="GO:0033585">
    <property type="term" value="P:L-phenylalanine biosynthetic process from chorismate via phenylpyruvate"/>
    <property type="evidence" value="ECO:0007669"/>
    <property type="project" value="TreeGrafter"/>
</dbReference>
<dbReference type="InterPro" id="IPR000796">
    <property type="entry name" value="Asp_trans"/>
</dbReference>
<dbReference type="GO" id="GO:0030170">
    <property type="term" value="F:pyridoxal phosphate binding"/>
    <property type="evidence" value="ECO:0007669"/>
    <property type="project" value="InterPro"/>
</dbReference>
<dbReference type="InterPro" id="IPR015424">
    <property type="entry name" value="PyrdxlP-dep_Trfase"/>
</dbReference>
<dbReference type="InterPro" id="IPR015421">
    <property type="entry name" value="PyrdxlP-dep_Trfase_major"/>
</dbReference>
<evidence type="ECO:0000256" key="8">
    <source>
        <dbReference type="SAM" id="Coils"/>
    </source>
</evidence>
<proteinExistence type="inferred from homology"/>
<dbReference type="PROSITE" id="PS00105">
    <property type="entry name" value="AA_TRANSFER_CLASS_1"/>
    <property type="match status" value="1"/>
</dbReference>
<dbReference type="Gene3D" id="3.90.1150.10">
    <property type="entry name" value="Aspartate Aminotransferase, domain 1"/>
    <property type="match status" value="1"/>
</dbReference>
<evidence type="ECO:0000256" key="4">
    <source>
        <dbReference type="ARBA" id="ARBA00022576"/>
    </source>
</evidence>
<comment type="subunit">
    <text evidence="3">Homodimer.</text>
</comment>
<dbReference type="Proteomes" id="UP000886829">
    <property type="component" value="Unassembled WGS sequence"/>
</dbReference>
<evidence type="ECO:0000256" key="3">
    <source>
        <dbReference type="ARBA" id="ARBA00011738"/>
    </source>
</evidence>
<protein>
    <recommendedName>
        <fullName evidence="7">Aminotransferase</fullName>
        <ecNumber evidence="7">2.6.1.-</ecNumber>
    </recommendedName>
</protein>
<feature type="coiled-coil region" evidence="8">
    <location>
        <begin position="305"/>
        <end position="332"/>
    </location>
</feature>
<dbReference type="PANTHER" id="PTHR11879:SF22">
    <property type="entry name" value="ASPARTATE AMINOTRANSFERASE, MITOCHONDRIAL"/>
    <property type="match status" value="1"/>
</dbReference>
<dbReference type="PANTHER" id="PTHR11879">
    <property type="entry name" value="ASPARTATE AMINOTRANSFERASE"/>
    <property type="match status" value="1"/>
</dbReference>
<dbReference type="Gene3D" id="3.40.640.10">
    <property type="entry name" value="Type I PLP-dependent aspartate aminotransferase-like (Major domain)"/>
    <property type="match status" value="1"/>
</dbReference>
<dbReference type="EC" id="2.6.1.-" evidence="7"/>
<evidence type="ECO:0000256" key="1">
    <source>
        <dbReference type="ARBA" id="ARBA00001933"/>
    </source>
</evidence>
<dbReference type="EMBL" id="DXEV01000048">
    <property type="protein sequence ID" value="HIX56345.1"/>
    <property type="molecule type" value="Genomic_DNA"/>
</dbReference>
<dbReference type="InterPro" id="IPR004839">
    <property type="entry name" value="Aminotransferase_I/II_large"/>
</dbReference>
<dbReference type="Pfam" id="PF00155">
    <property type="entry name" value="Aminotran_1_2"/>
    <property type="match status" value="1"/>
</dbReference>
<name>A0A9D1WBX1_9GAMM</name>
<evidence type="ECO:0000256" key="6">
    <source>
        <dbReference type="ARBA" id="ARBA00022898"/>
    </source>
</evidence>
<reference evidence="10" key="1">
    <citation type="journal article" date="2021" name="PeerJ">
        <title>Extensive microbial diversity within the chicken gut microbiome revealed by metagenomics and culture.</title>
        <authorList>
            <person name="Gilroy R."/>
            <person name="Ravi A."/>
            <person name="Getino M."/>
            <person name="Pursley I."/>
            <person name="Horton D.L."/>
            <person name="Alikhan N.F."/>
            <person name="Baker D."/>
            <person name="Gharbi K."/>
            <person name="Hall N."/>
            <person name="Watson M."/>
            <person name="Adriaenssens E.M."/>
            <person name="Foster-Nyarko E."/>
            <person name="Jarju S."/>
            <person name="Secka A."/>
            <person name="Antonio M."/>
            <person name="Oren A."/>
            <person name="Chaudhuri R.R."/>
            <person name="La Ragione R."/>
            <person name="Hildebrand F."/>
            <person name="Pallen M.J."/>
        </authorList>
    </citation>
    <scope>NUCLEOTIDE SEQUENCE</scope>
    <source>
        <strain evidence="10">USASDec5-558</strain>
    </source>
</reference>